<sequence>MLIPQNLYKFRMSSLFQRMRKWIKVFLVMPLLKETEIWQLMMNLFFPSYHLKHCLKKPAIWKI</sequence>
<organism evidence="1">
    <name type="scientific">Lotus japonicus</name>
    <name type="common">Lotus corniculatus var. japonicus</name>
    <dbReference type="NCBI Taxonomy" id="34305"/>
    <lineage>
        <taxon>Eukaryota</taxon>
        <taxon>Viridiplantae</taxon>
        <taxon>Streptophyta</taxon>
        <taxon>Embryophyta</taxon>
        <taxon>Tracheophyta</taxon>
        <taxon>Spermatophyta</taxon>
        <taxon>Magnoliopsida</taxon>
        <taxon>eudicotyledons</taxon>
        <taxon>Gunneridae</taxon>
        <taxon>Pentapetalae</taxon>
        <taxon>rosids</taxon>
        <taxon>fabids</taxon>
        <taxon>Fabales</taxon>
        <taxon>Fabaceae</taxon>
        <taxon>Papilionoideae</taxon>
        <taxon>50 kb inversion clade</taxon>
        <taxon>NPAAA clade</taxon>
        <taxon>Hologalegina</taxon>
        <taxon>robinioid clade</taxon>
        <taxon>Loteae</taxon>
        <taxon>Lotus</taxon>
    </lineage>
</organism>
<proteinExistence type="evidence at transcript level"/>
<dbReference type="AlphaFoldDB" id="I3SQP2"/>
<protein>
    <submittedName>
        <fullName evidence="1">Uncharacterized protein</fullName>
    </submittedName>
</protein>
<evidence type="ECO:0000313" key="1">
    <source>
        <dbReference type="EMBL" id="AFK42584.1"/>
    </source>
</evidence>
<reference evidence="1" key="1">
    <citation type="submission" date="2012-05" db="EMBL/GenBank/DDBJ databases">
        <authorList>
            <person name="Krishnakumar V."/>
            <person name="Cheung F."/>
            <person name="Xiao Y."/>
            <person name="Chan A."/>
            <person name="Moskal W.A."/>
            <person name="Town C.D."/>
        </authorList>
    </citation>
    <scope>NUCLEOTIDE SEQUENCE</scope>
</reference>
<dbReference type="EMBL" id="BT142790">
    <property type="protein sequence ID" value="AFK42584.1"/>
    <property type="molecule type" value="mRNA"/>
</dbReference>
<accession>I3SQP2</accession>
<name>I3SQP2_LOTJA</name>